<accession>K0KVL4</accession>
<keyword evidence="7" id="KW-0175">Coiled coil</keyword>
<dbReference type="Pfam" id="PF25345">
    <property type="entry name" value="PH_EXO84"/>
    <property type="match status" value="1"/>
</dbReference>
<organism evidence="10 11">
    <name type="scientific">Wickerhamomyces ciferrii (strain ATCC 14091 / BCRC 22168 / CBS 111 / JCM 3599 / NBRC 0793 / NRRL Y-1031 F-60-10)</name>
    <name type="common">Yeast</name>
    <name type="synonym">Pichia ciferrii</name>
    <dbReference type="NCBI Taxonomy" id="1206466"/>
    <lineage>
        <taxon>Eukaryota</taxon>
        <taxon>Fungi</taxon>
        <taxon>Dikarya</taxon>
        <taxon>Ascomycota</taxon>
        <taxon>Saccharomycotina</taxon>
        <taxon>Saccharomycetes</taxon>
        <taxon>Phaffomycetales</taxon>
        <taxon>Wickerhamomycetaceae</taxon>
        <taxon>Wickerhamomyces</taxon>
    </lineage>
</organism>
<feature type="region of interest" description="Disordered" evidence="8">
    <location>
        <begin position="435"/>
        <end position="467"/>
    </location>
</feature>
<dbReference type="STRING" id="1206466.K0KVL4"/>
<evidence type="ECO:0000256" key="4">
    <source>
        <dbReference type="ARBA" id="ARBA00022448"/>
    </source>
</evidence>
<dbReference type="SUPFAM" id="SSF50729">
    <property type="entry name" value="PH domain-like"/>
    <property type="match status" value="1"/>
</dbReference>
<dbReference type="PANTHER" id="PTHR21426">
    <property type="entry name" value="EXOCYST COMPLEX COMPONENT 8"/>
    <property type="match status" value="1"/>
</dbReference>
<evidence type="ECO:0000313" key="11">
    <source>
        <dbReference type="Proteomes" id="UP000009328"/>
    </source>
</evidence>
<dbReference type="Gene3D" id="2.30.29.30">
    <property type="entry name" value="Pleckstrin-homology domain (PH domain)/Phosphotyrosine-binding domain (PTB)"/>
    <property type="match status" value="1"/>
</dbReference>
<dbReference type="SUPFAM" id="SSF74788">
    <property type="entry name" value="Cullin repeat-like"/>
    <property type="match status" value="1"/>
</dbReference>
<evidence type="ECO:0000256" key="1">
    <source>
        <dbReference type="ARBA" id="ARBA00004398"/>
    </source>
</evidence>
<feature type="domain" description="Exocyst component Exo84 C-terminal" evidence="9">
    <location>
        <begin position="495"/>
        <end position="705"/>
    </location>
</feature>
<feature type="compositionally biased region" description="Low complexity" evidence="8">
    <location>
        <begin position="445"/>
        <end position="455"/>
    </location>
</feature>
<evidence type="ECO:0000256" key="3">
    <source>
        <dbReference type="ARBA" id="ARBA00021269"/>
    </source>
</evidence>
<sequence length="719" mass="82000">MVDFSLRKTKAFKSTQASKGSNPYASLKNNNYDQNHQNVKLPSIAKKDQEKIGKLMQRRMSIHQSQLPNMYQSNENGQSVPALPNNGIIPSRLGGNVINVSEITQGTQGRATTRIPSNPGANIAVGGGKSTTKNMDLQDPAVIQLLTDSEFNPQDFIRSRLGDSTASDIDRFNSNLTSLNKRINNDIKIASNQTFDKLSNATKELQKTDLELKFLRNSINELMELTNDMKIQAEKKIQLEFVQTNELTKTNSTKNRQKRAQDRSSILVLEKMWANEMNSLFKHVEGAQKFIAAIPGRHVITESGRWYELNSATFKTLQPAHIFLLNDLVLIATRRRKNGMKSKDSSSVKIQSLVADQCWPLREVQFIEIPNSHDSKEVYTINIKYNSLSYIYQTDRLDHYNKILSGYKKARNELRDISEAENIKQRQLRDSMTLLSIGGDNKPVTNGNGTNGSSTPNRHSYHNKRNSNVILQDLSTRMHSRSRSMDNSNTLRSLKKIDDMVDELDVLIFHELFEESLTKLNELEIDLDMQKNQCNNEEILFFNIIKLKINSQKDEIIKKLINLINKPEVQSINLIEIESSINLLIKLNLVDIAKILLLNNRSSYINSLISKVEESKTQITNYIEEITIIRIQNLKSTIKLFKSLFPQTPSNLSYLVEWGLDEIKSHIRILQKSINGVVLPKTSLQSSILIIHRQVMDLKLAGLDVEYLFDDFYKSIDTK</sequence>
<keyword evidence="11" id="KW-1185">Reference proteome</keyword>
<evidence type="ECO:0000259" key="9">
    <source>
        <dbReference type="Pfam" id="PF16528"/>
    </source>
</evidence>
<evidence type="ECO:0000256" key="5">
    <source>
        <dbReference type="ARBA" id="ARBA00022483"/>
    </source>
</evidence>
<evidence type="ECO:0000313" key="10">
    <source>
        <dbReference type="EMBL" id="CCH45982.1"/>
    </source>
</evidence>
<comment type="similarity">
    <text evidence="2">Belongs to the EXO84 family.</text>
</comment>
<dbReference type="GO" id="GO:0015031">
    <property type="term" value="P:protein transport"/>
    <property type="evidence" value="ECO:0007669"/>
    <property type="project" value="UniProtKB-KW"/>
</dbReference>
<keyword evidence="4" id="KW-0813">Transport</keyword>
<reference evidence="10 11" key="1">
    <citation type="journal article" date="2012" name="Eukaryot. Cell">
        <title>Draft genome sequence of Wickerhamomyces ciferrii NRRL Y-1031 F-60-10.</title>
        <authorList>
            <person name="Schneider J."/>
            <person name="Andrea H."/>
            <person name="Blom J."/>
            <person name="Jaenicke S."/>
            <person name="Ruckert C."/>
            <person name="Schorsch C."/>
            <person name="Szczepanowski R."/>
            <person name="Farwick M."/>
            <person name="Goesmann A."/>
            <person name="Puhler A."/>
            <person name="Schaffer S."/>
            <person name="Tauch A."/>
            <person name="Kohler T."/>
            <person name="Brinkrolf K."/>
        </authorList>
    </citation>
    <scope>NUCLEOTIDE SEQUENCE [LARGE SCALE GENOMIC DNA]</scope>
    <source>
        <strain evidence="11">ATCC 14091 / BCRC 22168 / CBS 111 / JCM 3599 / NBRC 0793 / NRRL Y-1031 F-60-10</strain>
    </source>
</reference>
<dbReference type="Pfam" id="PF16528">
    <property type="entry name" value="Exo84_C"/>
    <property type="match status" value="1"/>
</dbReference>
<dbReference type="GO" id="GO:0006893">
    <property type="term" value="P:Golgi to plasma membrane transport"/>
    <property type="evidence" value="ECO:0007669"/>
    <property type="project" value="TreeGrafter"/>
</dbReference>
<protein>
    <recommendedName>
        <fullName evidence="3">Exocyst complex component EXO84</fullName>
    </recommendedName>
</protein>
<feature type="coiled-coil region" evidence="7">
    <location>
        <begin position="513"/>
        <end position="540"/>
    </location>
</feature>
<dbReference type="InterPro" id="IPR042560">
    <property type="entry name" value="Exo84_C_2"/>
</dbReference>
<proteinExistence type="inferred from homology"/>
<dbReference type="AlphaFoldDB" id="K0KVL4"/>
<dbReference type="GO" id="GO:0030133">
    <property type="term" value="C:transport vesicle"/>
    <property type="evidence" value="ECO:0007669"/>
    <property type="project" value="UniProtKB-SubCell"/>
</dbReference>
<dbReference type="PANTHER" id="PTHR21426:SF12">
    <property type="entry name" value="EXOCYST COMPLEX COMPONENT 8"/>
    <property type="match status" value="1"/>
</dbReference>
<evidence type="ECO:0000256" key="7">
    <source>
        <dbReference type="SAM" id="Coils"/>
    </source>
</evidence>
<dbReference type="HOGENOM" id="CLU_014732_0_0_1"/>
<evidence type="ECO:0000256" key="2">
    <source>
        <dbReference type="ARBA" id="ARBA00007210"/>
    </source>
</evidence>
<dbReference type="eggNOG" id="KOG2215">
    <property type="taxonomic scope" value="Eukaryota"/>
</dbReference>
<dbReference type="Gene3D" id="1.20.58.1210">
    <property type="entry name" value="Exo84p, N-terminal helical domain"/>
    <property type="match status" value="1"/>
</dbReference>
<feature type="coiled-coil region" evidence="7">
    <location>
        <begin position="198"/>
        <end position="235"/>
    </location>
</feature>
<name>K0KVL4_WICCF</name>
<keyword evidence="6" id="KW-0653">Protein transport</keyword>
<dbReference type="InterPro" id="IPR011993">
    <property type="entry name" value="PH-like_dom_sf"/>
</dbReference>
<evidence type="ECO:0000256" key="6">
    <source>
        <dbReference type="ARBA" id="ARBA00022927"/>
    </source>
</evidence>
<dbReference type="InParanoid" id="K0KVL4"/>
<comment type="caution">
    <text evidence="10">The sequence shown here is derived from an EMBL/GenBank/DDBJ whole genome shotgun (WGS) entry which is preliminary data.</text>
</comment>
<dbReference type="Gene3D" id="1.20.58.1220">
    <property type="entry name" value="Exo84p, C-terminal helical domain"/>
    <property type="match status" value="1"/>
</dbReference>
<dbReference type="Proteomes" id="UP000009328">
    <property type="component" value="Unassembled WGS sequence"/>
</dbReference>
<dbReference type="InterPro" id="IPR042561">
    <property type="entry name" value="Exo84_C_1"/>
</dbReference>
<dbReference type="FunCoup" id="K0KVL4">
    <property type="interactions" value="194"/>
</dbReference>
<dbReference type="InterPro" id="IPR033961">
    <property type="entry name" value="Exo84"/>
</dbReference>
<comment type="subcellular location">
    <subcellularLocation>
        <location evidence="1">Cytoplasmic vesicle</location>
        <location evidence="1">Secretory vesicle</location>
    </subcellularLocation>
</comment>
<gene>
    <name evidence="10" type="ORF">BN7_5569</name>
</gene>
<feature type="region of interest" description="Disordered" evidence="8">
    <location>
        <begin position="12"/>
        <end position="33"/>
    </location>
</feature>
<dbReference type="EMBL" id="CAIF01000220">
    <property type="protein sequence ID" value="CCH45982.1"/>
    <property type="molecule type" value="Genomic_DNA"/>
</dbReference>
<dbReference type="InterPro" id="IPR032403">
    <property type="entry name" value="Exo84_C"/>
</dbReference>
<evidence type="ECO:0000256" key="8">
    <source>
        <dbReference type="SAM" id="MobiDB-lite"/>
    </source>
</evidence>
<dbReference type="InterPro" id="IPR016159">
    <property type="entry name" value="Cullin_repeat-like_dom_sf"/>
</dbReference>
<dbReference type="GO" id="GO:0006887">
    <property type="term" value="P:exocytosis"/>
    <property type="evidence" value="ECO:0007669"/>
    <property type="project" value="UniProtKB-KW"/>
</dbReference>
<dbReference type="GO" id="GO:0000145">
    <property type="term" value="C:exocyst"/>
    <property type="evidence" value="ECO:0007669"/>
    <property type="project" value="InterPro"/>
</dbReference>
<keyword evidence="5" id="KW-0268">Exocytosis</keyword>